<dbReference type="SMART" id="SM00898">
    <property type="entry name" value="Fapy_DNA_glyco"/>
    <property type="match status" value="1"/>
</dbReference>
<keyword evidence="11" id="KW-0456">Lyase</keyword>
<evidence type="ECO:0000256" key="13">
    <source>
        <dbReference type="ARBA" id="ARBA00023295"/>
    </source>
</evidence>
<evidence type="ECO:0000313" key="17">
    <source>
        <dbReference type="EMBL" id="TCO27478.1"/>
    </source>
</evidence>
<dbReference type="Pfam" id="PF06831">
    <property type="entry name" value="H2TH"/>
    <property type="match status" value="1"/>
</dbReference>
<evidence type="ECO:0000256" key="7">
    <source>
        <dbReference type="ARBA" id="ARBA00022801"/>
    </source>
</evidence>
<accession>A0ABY2BQA4</accession>
<dbReference type="SUPFAM" id="SSF57716">
    <property type="entry name" value="Glucocorticoid receptor-like (DNA-binding domain)"/>
    <property type="match status" value="1"/>
</dbReference>
<dbReference type="PROSITE" id="PS51066">
    <property type="entry name" value="ZF_FPG_2"/>
    <property type="match status" value="1"/>
</dbReference>
<dbReference type="Pfam" id="PF01149">
    <property type="entry name" value="Fapy_DNA_glyco"/>
    <property type="match status" value="1"/>
</dbReference>
<keyword evidence="8" id="KW-0862">Zinc</keyword>
<evidence type="ECO:0000256" key="3">
    <source>
        <dbReference type="ARBA" id="ARBA00009409"/>
    </source>
</evidence>
<feature type="domain" description="FPG-type" evidence="15">
    <location>
        <begin position="246"/>
        <end position="280"/>
    </location>
</feature>
<dbReference type="Gene3D" id="3.20.190.10">
    <property type="entry name" value="MutM-like, N-terminal"/>
    <property type="match status" value="1"/>
</dbReference>
<keyword evidence="6 14" id="KW-0863">Zinc-finger</keyword>
<evidence type="ECO:0000256" key="2">
    <source>
        <dbReference type="ARBA" id="ARBA00001947"/>
    </source>
</evidence>
<evidence type="ECO:0000259" key="16">
    <source>
        <dbReference type="PROSITE" id="PS51068"/>
    </source>
</evidence>
<keyword evidence="5" id="KW-0227">DNA damage</keyword>
<keyword evidence="18" id="KW-1185">Reference proteome</keyword>
<evidence type="ECO:0000256" key="1">
    <source>
        <dbReference type="ARBA" id="ARBA00001668"/>
    </source>
</evidence>
<comment type="catalytic activity">
    <reaction evidence="1">
        <text>Hydrolysis of DNA containing ring-opened 7-methylguanine residues, releasing 2,6-diamino-4-hydroxy-5-(N-methyl)formamidopyrimidine.</text>
        <dbReference type="EC" id="3.2.2.23"/>
    </reaction>
</comment>
<evidence type="ECO:0000256" key="6">
    <source>
        <dbReference type="ARBA" id="ARBA00022771"/>
    </source>
</evidence>
<evidence type="ECO:0000259" key="15">
    <source>
        <dbReference type="PROSITE" id="PS51066"/>
    </source>
</evidence>
<evidence type="ECO:0000256" key="8">
    <source>
        <dbReference type="ARBA" id="ARBA00022833"/>
    </source>
</evidence>
<comment type="similarity">
    <text evidence="3">Belongs to the FPG family.</text>
</comment>
<keyword evidence="10" id="KW-0234">DNA repair</keyword>
<dbReference type="Proteomes" id="UP000295818">
    <property type="component" value="Unassembled WGS sequence"/>
</dbReference>
<dbReference type="InterPro" id="IPR012319">
    <property type="entry name" value="FPG_cat"/>
</dbReference>
<evidence type="ECO:0000256" key="12">
    <source>
        <dbReference type="ARBA" id="ARBA00023268"/>
    </source>
</evidence>
<dbReference type="PROSITE" id="PS51068">
    <property type="entry name" value="FPG_CAT"/>
    <property type="match status" value="1"/>
</dbReference>
<protein>
    <submittedName>
        <fullName evidence="17">Formamidopyrimidine-DNA glycosylase</fullName>
    </submittedName>
</protein>
<dbReference type="InterPro" id="IPR010979">
    <property type="entry name" value="Ribosomal_uS13-like_H2TH"/>
</dbReference>
<comment type="cofactor">
    <cofactor evidence="2">
        <name>Zn(2+)</name>
        <dbReference type="ChEBI" id="CHEBI:29105"/>
    </cofactor>
</comment>
<dbReference type="CDD" id="cd08973">
    <property type="entry name" value="BaFpgNei_N_1"/>
    <property type="match status" value="1"/>
</dbReference>
<keyword evidence="13" id="KW-0326">Glycosidase</keyword>
<dbReference type="SUPFAM" id="SSF46946">
    <property type="entry name" value="S13-like H2TH domain"/>
    <property type="match status" value="1"/>
</dbReference>
<evidence type="ECO:0000313" key="18">
    <source>
        <dbReference type="Proteomes" id="UP000295818"/>
    </source>
</evidence>
<reference evidence="17 18" key="1">
    <citation type="journal article" date="2015" name="Stand. Genomic Sci.">
        <title>Genomic Encyclopedia of Bacterial and Archaeal Type Strains, Phase III: the genomes of soil and plant-associated and newly described type strains.</title>
        <authorList>
            <person name="Whitman W.B."/>
            <person name="Woyke T."/>
            <person name="Klenk H.P."/>
            <person name="Zhou Y."/>
            <person name="Lilburn T.G."/>
            <person name="Beck B.J."/>
            <person name="De Vos P."/>
            <person name="Vandamme P."/>
            <person name="Eisen J.A."/>
            <person name="Garrity G."/>
            <person name="Hugenholtz P."/>
            <person name="Kyrpides N.C."/>
        </authorList>
    </citation>
    <scope>NUCLEOTIDE SEQUENCE [LARGE SCALE GENOMIC DNA]</scope>
    <source>
        <strain evidence="17 18">VKM Ac-2538</strain>
    </source>
</reference>
<dbReference type="EMBL" id="SLWM01000003">
    <property type="protein sequence ID" value="TCO27478.1"/>
    <property type="molecule type" value="Genomic_DNA"/>
</dbReference>
<keyword evidence="9" id="KW-0238">DNA-binding</keyword>
<dbReference type="PANTHER" id="PTHR22993">
    <property type="entry name" value="FORMAMIDOPYRIMIDINE-DNA GLYCOSYLASE"/>
    <property type="match status" value="1"/>
</dbReference>
<gene>
    <name evidence="17" type="ORF">EV644_103177</name>
</gene>
<organism evidence="17 18">
    <name type="scientific">Kribbella orskensis</name>
    <dbReference type="NCBI Taxonomy" id="2512216"/>
    <lineage>
        <taxon>Bacteria</taxon>
        <taxon>Bacillati</taxon>
        <taxon>Actinomycetota</taxon>
        <taxon>Actinomycetes</taxon>
        <taxon>Propionibacteriales</taxon>
        <taxon>Kribbellaceae</taxon>
        <taxon>Kribbella</taxon>
    </lineage>
</organism>
<feature type="domain" description="Formamidopyrimidine-DNA glycosylase catalytic" evidence="16">
    <location>
        <begin position="12"/>
        <end position="129"/>
    </location>
</feature>
<evidence type="ECO:0000256" key="4">
    <source>
        <dbReference type="ARBA" id="ARBA00022723"/>
    </source>
</evidence>
<evidence type="ECO:0000256" key="10">
    <source>
        <dbReference type="ARBA" id="ARBA00023204"/>
    </source>
</evidence>
<dbReference type="Gene3D" id="1.10.8.50">
    <property type="match status" value="1"/>
</dbReference>
<dbReference type="SUPFAM" id="SSF81624">
    <property type="entry name" value="N-terminal domain of MutM-like DNA repair proteins"/>
    <property type="match status" value="1"/>
</dbReference>
<proteinExistence type="inferred from homology"/>
<dbReference type="InterPro" id="IPR035937">
    <property type="entry name" value="FPG_N"/>
</dbReference>
<keyword evidence="7" id="KW-0378">Hydrolase</keyword>
<keyword evidence="4" id="KW-0479">Metal-binding</keyword>
<dbReference type="InterPro" id="IPR015886">
    <property type="entry name" value="H2TH_FPG"/>
</dbReference>
<evidence type="ECO:0000256" key="14">
    <source>
        <dbReference type="PROSITE-ProRule" id="PRU00391"/>
    </source>
</evidence>
<dbReference type="InterPro" id="IPR000214">
    <property type="entry name" value="Znf_DNA_glyclase/AP_lyase"/>
</dbReference>
<name>A0ABY2BQA4_9ACTN</name>
<evidence type="ECO:0000256" key="5">
    <source>
        <dbReference type="ARBA" id="ARBA00022763"/>
    </source>
</evidence>
<dbReference type="SMART" id="SM01232">
    <property type="entry name" value="H2TH"/>
    <property type="match status" value="1"/>
</dbReference>
<comment type="caution">
    <text evidence="17">The sequence shown here is derived from an EMBL/GenBank/DDBJ whole genome shotgun (WGS) entry which is preliminary data.</text>
</comment>
<sequence>MSLCCGHNGWVPELPEVESLAGFLRERAVERAFVRADITAISALKTYDPPISSLVGLLIDDVQRRGKFLDISAQGIHLVIHLARAGWLRWREEQSTGLVRPGKGPIALRVVLDDGSGFDLTEAGTQKKLAVYVVRDPAEVPGIARLGPDPFSLSLEDFGGILKREGRVQLKGVLRNQSVIAGIGNAYSDEILHVAKMSPFKPASNLTSDELQQLYDAMQETLRDAVTRSAGLAVQDLKSEKKSGMRVHGRKGLKCPICGDIVREVSFADSSLQYCATCQTGGKPLADRRLSKLLK</sequence>
<dbReference type="PANTHER" id="PTHR22993:SF9">
    <property type="entry name" value="FORMAMIDOPYRIMIDINE-DNA GLYCOSYLASE"/>
    <property type="match status" value="1"/>
</dbReference>
<dbReference type="Pfam" id="PF06827">
    <property type="entry name" value="zf-FPG_IleRS"/>
    <property type="match status" value="1"/>
</dbReference>
<evidence type="ECO:0000256" key="11">
    <source>
        <dbReference type="ARBA" id="ARBA00023239"/>
    </source>
</evidence>
<dbReference type="InterPro" id="IPR010663">
    <property type="entry name" value="Znf_FPG/IleRS"/>
</dbReference>
<evidence type="ECO:0000256" key="9">
    <source>
        <dbReference type="ARBA" id="ARBA00023125"/>
    </source>
</evidence>
<keyword evidence="12" id="KW-0511">Multifunctional enzyme</keyword>